<proteinExistence type="predicted"/>
<feature type="non-terminal residue" evidence="1">
    <location>
        <position position="1"/>
    </location>
</feature>
<organism evidence="1 2">
    <name type="scientific">Jejuia spongiicola</name>
    <dbReference type="NCBI Taxonomy" id="2942207"/>
    <lineage>
        <taxon>Bacteria</taxon>
        <taxon>Pseudomonadati</taxon>
        <taxon>Bacteroidota</taxon>
        <taxon>Flavobacteriia</taxon>
        <taxon>Flavobacteriales</taxon>
        <taxon>Flavobacteriaceae</taxon>
        <taxon>Jejuia</taxon>
    </lineage>
</organism>
<dbReference type="InterPro" id="IPR005046">
    <property type="entry name" value="DUF285"/>
</dbReference>
<protein>
    <submittedName>
        <fullName evidence="1">BspA family leucine-rich repeat surface protein</fullName>
    </submittedName>
</protein>
<reference evidence="1" key="1">
    <citation type="submission" date="2022-05" db="EMBL/GenBank/DDBJ databases">
        <authorList>
            <person name="Park J.-S."/>
        </authorList>
    </citation>
    <scope>NUCLEOTIDE SEQUENCE</scope>
    <source>
        <strain evidence="1">2012CJ34-3</strain>
    </source>
</reference>
<feature type="non-terminal residue" evidence="1">
    <location>
        <position position="266"/>
    </location>
</feature>
<evidence type="ECO:0000313" key="1">
    <source>
        <dbReference type="EMBL" id="MCL6296739.1"/>
    </source>
</evidence>
<keyword evidence="2" id="KW-1185">Reference proteome</keyword>
<dbReference type="RefSeq" id="WP_249974058.1">
    <property type="nucleotide sequence ID" value="NZ_JAMFLZ010000025.1"/>
</dbReference>
<dbReference type="EMBL" id="JAMFLZ010000025">
    <property type="protein sequence ID" value="MCL6296739.1"/>
    <property type="molecule type" value="Genomic_DNA"/>
</dbReference>
<evidence type="ECO:0000313" key="2">
    <source>
        <dbReference type="Proteomes" id="UP001165381"/>
    </source>
</evidence>
<comment type="caution">
    <text evidence="1">The sequence shown here is derived from an EMBL/GenBank/DDBJ whole genome shotgun (WGS) entry which is preliminary data.</text>
</comment>
<sequence length="266" mass="29107">ATFNAESTNVSGNATSTTLTAGTYTVAIRGVFPRIFFNNTGDKDKIQTIEQWGTSAWTSMERAFYGCSNLVLNATDTPDLSLATSMLGMFLGCSSFVDNGGAINNWEVSTITNMERVFQQTSFDSPINNWKVSAVTSMRSIFSQSSFNQPLDNWNVENVSVFEGAFSFSIFNQDISDWDTSSATRFSNMFNKATRFDQNIGNWDISNVTTMNDMFTGTTLSTTNYDATLIGWYTDSSGAANDGIDDVPSNITFNGGNSQYCSATFA</sequence>
<accession>A0ABT0QIP1</accession>
<gene>
    <name evidence="1" type="ORF">M3P09_17190</name>
</gene>
<dbReference type="Proteomes" id="UP001165381">
    <property type="component" value="Unassembled WGS sequence"/>
</dbReference>
<dbReference type="Pfam" id="PF03382">
    <property type="entry name" value="DUF285"/>
    <property type="match status" value="1"/>
</dbReference>
<name>A0ABT0QIP1_9FLAO</name>